<proteinExistence type="predicted"/>
<feature type="compositionally biased region" description="Polar residues" evidence="1">
    <location>
        <begin position="1"/>
        <end position="18"/>
    </location>
</feature>
<dbReference type="AlphaFoldDB" id="A0A8S9QEA7"/>
<protein>
    <submittedName>
        <fullName evidence="2">Uncharacterized protein</fullName>
    </submittedName>
</protein>
<feature type="compositionally biased region" description="Basic and acidic residues" evidence="1">
    <location>
        <begin position="74"/>
        <end position="98"/>
    </location>
</feature>
<name>A0A8S9QEA7_BRACR</name>
<dbReference type="Proteomes" id="UP000712600">
    <property type="component" value="Unassembled WGS sequence"/>
</dbReference>
<reference evidence="2" key="1">
    <citation type="submission" date="2019-12" db="EMBL/GenBank/DDBJ databases">
        <title>Genome sequencing and annotation of Brassica cretica.</title>
        <authorList>
            <person name="Studholme D.J."/>
            <person name="Sarris P."/>
        </authorList>
    </citation>
    <scope>NUCLEOTIDE SEQUENCE</scope>
    <source>
        <strain evidence="2">PFS-109/04</strain>
        <tissue evidence="2">Leaf</tissue>
    </source>
</reference>
<evidence type="ECO:0000256" key="1">
    <source>
        <dbReference type="SAM" id="MobiDB-lite"/>
    </source>
</evidence>
<sequence length="126" mass="13572">MATSSGRLIAGSTASMSSIKRRNANPPQSISLICRNQIQGAPPLVLLRPSRRSRPWRIEAVPSAKFWDGSDDFEVAKEEKRKPDAGPREKTDDHALAGKHDRTTEIVIAAAVTAALGVGNRVMGSI</sequence>
<evidence type="ECO:0000313" key="3">
    <source>
        <dbReference type="Proteomes" id="UP000712600"/>
    </source>
</evidence>
<gene>
    <name evidence="2" type="ORF">F2Q69_00019037</name>
</gene>
<accession>A0A8S9QEA7</accession>
<evidence type="ECO:0000313" key="2">
    <source>
        <dbReference type="EMBL" id="KAF3539590.1"/>
    </source>
</evidence>
<organism evidence="2 3">
    <name type="scientific">Brassica cretica</name>
    <name type="common">Mustard</name>
    <dbReference type="NCBI Taxonomy" id="69181"/>
    <lineage>
        <taxon>Eukaryota</taxon>
        <taxon>Viridiplantae</taxon>
        <taxon>Streptophyta</taxon>
        <taxon>Embryophyta</taxon>
        <taxon>Tracheophyta</taxon>
        <taxon>Spermatophyta</taxon>
        <taxon>Magnoliopsida</taxon>
        <taxon>eudicotyledons</taxon>
        <taxon>Gunneridae</taxon>
        <taxon>Pentapetalae</taxon>
        <taxon>rosids</taxon>
        <taxon>malvids</taxon>
        <taxon>Brassicales</taxon>
        <taxon>Brassicaceae</taxon>
        <taxon>Brassiceae</taxon>
        <taxon>Brassica</taxon>
    </lineage>
</organism>
<feature type="region of interest" description="Disordered" evidence="1">
    <location>
        <begin position="1"/>
        <end position="24"/>
    </location>
</feature>
<dbReference type="EMBL" id="QGKX02001290">
    <property type="protein sequence ID" value="KAF3539590.1"/>
    <property type="molecule type" value="Genomic_DNA"/>
</dbReference>
<feature type="region of interest" description="Disordered" evidence="1">
    <location>
        <begin position="71"/>
        <end position="98"/>
    </location>
</feature>
<comment type="caution">
    <text evidence="2">The sequence shown here is derived from an EMBL/GenBank/DDBJ whole genome shotgun (WGS) entry which is preliminary data.</text>
</comment>